<dbReference type="GO" id="GO:0006281">
    <property type="term" value="P:DNA repair"/>
    <property type="evidence" value="ECO:0007669"/>
    <property type="project" value="TreeGrafter"/>
</dbReference>
<dbReference type="STRING" id="1396821.SAMN05444515_104180"/>
<dbReference type="SFLD" id="SFLDS00003">
    <property type="entry name" value="Haloacid_Dehalogenase"/>
    <property type="match status" value="1"/>
</dbReference>
<dbReference type="PANTHER" id="PTHR43434">
    <property type="entry name" value="PHOSPHOGLYCOLATE PHOSPHATASE"/>
    <property type="match status" value="1"/>
</dbReference>
<dbReference type="Proteomes" id="UP000199256">
    <property type="component" value="Unassembled WGS sequence"/>
</dbReference>
<proteinExistence type="predicted"/>
<keyword evidence="1" id="KW-0378">Hydrolase</keyword>
<protein>
    <submittedName>
        <fullName evidence="1">Putative hydrolase of the HAD superfamily</fullName>
    </submittedName>
</protein>
<dbReference type="GO" id="GO:0008967">
    <property type="term" value="F:phosphoglycolate phosphatase activity"/>
    <property type="evidence" value="ECO:0007669"/>
    <property type="project" value="TreeGrafter"/>
</dbReference>
<name>A0A1H7JIE8_9GAMM</name>
<dbReference type="RefSeq" id="WP_281244068.1">
    <property type="nucleotide sequence ID" value="NZ_FOAA01000004.1"/>
</dbReference>
<dbReference type="InterPro" id="IPR006439">
    <property type="entry name" value="HAD-SF_hydro_IA"/>
</dbReference>
<sequence>MKPTAPSLPWTDVDTVLLDMDGTLLDLNFDNHFWLEYLPRRYAERHGMAPQAAREGMMKRYAAVRGTLSWYCLDYWQQELQMDIVALKQEVAHLVAVHEHVPAFLAAVRRQGRRLVLVTNAHRGGLEMKLTLTALEGHFHRVISAHEYGRPKEDQRFWEQFHAKEPFDPARTLFVDDNLDVLRAAQRFGIAHLRAVRRPDTRRDEVDTGEFAAIRDFRELMP</sequence>
<evidence type="ECO:0000313" key="2">
    <source>
        <dbReference type="Proteomes" id="UP000199256"/>
    </source>
</evidence>
<dbReference type="NCBIfam" id="NF011564">
    <property type="entry name" value="PRK14988.1"/>
    <property type="match status" value="1"/>
</dbReference>
<gene>
    <name evidence="1" type="ORF">SAMN05444515_104180</name>
</gene>
<organism evidence="1 2">
    <name type="scientific">Ectothiorhodospira marina</name>
    <dbReference type="NCBI Taxonomy" id="1396821"/>
    <lineage>
        <taxon>Bacteria</taxon>
        <taxon>Pseudomonadati</taxon>
        <taxon>Pseudomonadota</taxon>
        <taxon>Gammaproteobacteria</taxon>
        <taxon>Chromatiales</taxon>
        <taxon>Ectothiorhodospiraceae</taxon>
        <taxon>Ectothiorhodospira</taxon>
    </lineage>
</organism>
<dbReference type="SFLD" id="SFLDG01129">
    <property type="entry name" value="C1.5:_HAD__Beta-PGM__Phosphata"/>
    <property type="match status" value="1"/>
</dbReference>
<dbReference type="NCBIfam" id="TIGR01509">
    <property type="entry name" value="HAD-SF-IA-v3"/>
    <property type="match status" value="1"/>
</dbReference>
<dbReference type="EMBL" id="FOAA01000004">
    <property type="protein sequence ID" value="SEK73647.1"/>
    <property type="molecule type" value="Genomic_DNA"/>
</dbReference>
<dbReference type="SUPFAM" id="SSF56784">
    <property type="entry name" value="HAD-like"/>
    <property type="match status" value="1"/>
</dbReference>
<accession>A0A1H7JIE8</accession>
<evidence type="ECO:0000313" key="1">
    <source>
        <dbReference type="EMBL" id="SEK73647.1"/>
    </source>
</evidence>
<dbReference type="PANTHER" id="PTHR43434:SF3">
    <property type="entry name" value="GMP_IMP NUCLEOTIDASE YRFG"/>
    <property type="match status" value="1"/>
</dbReference>
<reference evidence="2" key="1">
    <citation type="submission" date="2016-10" db="EMBL/GenBank/DDBJ databases">
        <authorList>
            <person name="Varghese N."/>
            <person name="Submissions S."/>
        </authorList>
    </citation>
    <scope>NUCLEOTIDE SEQUENCE [LARGE SCALE GENOMIC DNA]</scope>
    <source>
        <strain evidence="2">DSM 241</strain>
    </source>
</reference>
<dbReference type="CDD" id="cd01427">
    <property type="entry name" value="HAD_like"/>
    <property type="match status" value="1"/>
</dbReference>
<dbReference type="GO" id="GO:0005829">
    <property type="term" value="C:cytosol"/>
    <property type="evidence" value="ECO:0007669"/>
    <property type="project" value="TreeGrafter"/>
</dbReference>
<dbReference type="AlphaFoldDB" id="A0A1H7JIE8"/>
<dbReference type="InterPro" id="IPR036412">
    <property type="entry name" value="HAD-like_sf"/>
</dbReference>
<dbReference type="InterPro" id="IPR023214">
    <property type="entry name" value="HAD_sf"/>
</dbReference>
<keyword evidence="2" id="KW-1185">Reference proteome</keyword>
<dbReference type="Gene3D" id="3.40.50.1000">
    <property type="entry name" value="HAD superfamily/HAD-like"/>
    <property type="match status" value="1"/>
</dbReference>
<dbReference type="Pfam" id="PF00702">
    <property type="entry name" value="Hydrolase"/>
    <property type="match status" value="1"/>
</dbReference>
<dbReference type="InterPro" id="IPR050155">
    <property type="entry name" value="HAD-like_hydrolase_sf"/>
</dbReference>